<accession>A0ABU4HVU4</accession>
<dbReference type="RefSeq" id="WP_318599908.1">
    <property type="nucleotide sequence ID" value="NZ_JAWSTH010000088.1"/>
</dbReference>
<reference evidence="2" key="1">
    <citation type="submission" date="2023-07" db="EMBL/GenBank/DDBJ databases">
        <title>Conexibacter stalactiti sp. nov., isolated from stalactites in a lava cave and emended description of the genus Conexibacter.</title>
        <authorList>
            <person name="Lee S.D."/>
        </authorList>
    </citation>
    <scope>NUCLEOTIDE SEQUENCE [LARGE SCALE GENOMIC DNA]</scope>
    <source>
        <strain evidence="2">KCTC 39840</strain>
    </source>
</reference>
<reference evidence="1 2" key="2">
    <citation type="submission" date="2023-10" db="EMBL/GenBank/DDBJ databases">
        <authorList>
            <person name="Han X.F."/>
        </authorList>
    </citation>
    <scope>NUCLEOTIDE SEQUENCE [LARGE SCALE GENOMIC DNA]</scope>
    <source>
        <strain evidence="1 2">KCTC 39840</strain>
    </source>
</reference>
<evidence type="ECO:0008006" key="3">
    <source>
        <dbReference type="Google" id="ProtNLM"/>
    </source>
</evidence>
<organism evidence="1 2">
    <name type="scientific">Conexibacter stalactiti</name>
    <dbReference type="NCBI Taxonomy" id="1940611"/>
    <lineage>
        <taxon>Bacteria</taxon>
        <taxon>Bacillati</taxon>
        <taxon>Actinomycetota</taxon>
        <taxon>Thermoleophilia</taxon>
        <taxon>Solirubrobacterales</taxon>
        <taxon>Conexibacteraceae</taxon>
        <taxon>Conexibacter</taxon>
    </lineage>
</organism>
<dbReference type="Proteomes" id="UP001284601">
    <property type="component" value="Unassembled WGS sequence"/>
</dbReference>
<comment type="caution">
    <text evidence="1">The sequence shown here is derived from an EMBL/GenBank/DDBJ whole genome shotgun (WGS) entry which is preliminary data.</text>
</comment>
<protein>
    <recommendedName>
        <fullName evidence="3">DAPG hydrolase PhiG domain-containing protein</fullName>
    </recommendedName>
</protein>
<name>A0ABU4HVU4_9ACTN</name>
<dbReference type="EMBL" id="JAWSTH010000088">
    <property type="protein sequence ID" value="MDW5597445.1"/>
    <property type="molecule type" value="Genomic_DNA"/>
</dbReference>
<evidence type="ECO:0000313" key="1">
    <source>
        <dbReference type="EMBL" id="MDW5597445.1"/>
    </source>
</evidence>
<proteinExistence type="predicted"/>
<evidence type="ECO:0000313" key="2">
    <source>
        <dbReference type="Proteomes" id="UP001284601"/>
    </source>
</evidence>
<keyword evidence="2" id="KW-1185">Reference proteome</keyword>
<gene>
    <name evidence="1" type="ORF">R7226_24060</name>
</gene>
<sequence>MGLFSRKDAEGRPHRLPGYAALAREDMADARRRRPDADLSGYAAARGLDALGSQNAAGYFAVLPLDAQLQFNVMRGVLPGGRDGCIYHWLRAWPVDGKGDAVGTFYGKLWAPPLPKGWWKPSRHDIPYIGWMFNPTGEAEYESAIGVPCTVAATLLPEASLIPDFVIDNRARPLLGGNRIKLKERGISGFELVHDGAPPPDAVIERLLAPGSVWRQLLASGGRNALYELYVSRGTVAIRRNGYVTDEGALDGMARSVCAAAEALREAVLAEADPRPFDSELPAVDWPPSGVSVSGRFPPSPWLEALHGCAAELSMTLEEPAAYHRAFPSVAVPGRAFAVLRGTLPGTAVPARIAFHHERPLNDNQGRTALLLEAAPGTEETPPWGVRVDEPRLGYSVRDGIVALWILRSSGRNGDLGDLSGFLTTAFGYAIERGLVET</sequence>